<evidence type="ECO:0000313" key="3">
    <source>
        <dbReference type="Proteomes" id="UP001497444"/>
    </source>
</evidence>
<evidence type="ECO:0000313" key="2">
    <source>
        <dbReference type="EMBL" id="CAK9256390.1"/>
    </source>
</evidence>
<evidence type="ECO:0000256" key="1">
    <source>
        <dbReference type="SAM" id="MobiDB-lite"/>
    </source>
</evidence>
<dbReference type="Proteomes" id="UP001497444">
    <property type="component" value="Chromosome 1"/>
</dbReference>
<sequence length="288" mass="33539">MHMYINTNQDAIRFTISLPIVDVIIRDLLYHDDNQILANVDEVDNEDEQDHHMNMERIHKKAEKKIALKHNAMKFFKLDDDNEMYTVDVLNNTRFFLAINYIRCNMLFRHTIVVIHHTKDCFKVQKLGDINDHNVSHYICVLLATNLNKIMDLLLHPSVLAFLIVKDGSTHRCVQVVHAPSSPSEAHHGYEQRDVPKEDELVGAPQWHAQVLHLASTQDCRAHKRPWAFRVVIDQVVHDHARRCVNDQRDQQDCLPVAQLIAHHRPTKDQDRAPQEPVDQYVQSQGHH</sequence>
<dbReference type="PANTHER" id="PTHR37067:SF3">
    <property type="entry name" value="PX DOMAIN-CONTAINING PROTEIN"/>
    <property type="match status" value="1"/>
</dbReference>
<feature type="region of interest" description="Disordered" evidence="1">
    <location>
        <begin position="265"/>
        <end position="288"/>
    </location>
</feature>
<keyword evidence="3" id="KW-1185">Reference proteome</keyword>
<dbReference type="EMBL" id="OZ020096">
    <property type="protein sequence ID" value="CAK9256390.1"/>
    <property type="molecule type" value="Genomic_DNA"/>
</dbReference>
<reference evidence="2 3" key="1">
    <citation type="submission" date="2024-02" db="EMBL/GenBank/DDBJ databases">
        <authorList>
            <consortium name="ELIXIR-Norway"/>
            <consortium name="Elixir Norway"/>
        </authorList>
    </citation>
    <scope>NUCLEOTIDE SEQUENCE [LARGE SCALE GENOMIC DNA]</scope>
</reference>
<organism evidence="2 3">
    <name type="scientific">Sphagnum jensenii</name>
    <dbReference type="NCBI Taxonomy" id="128206"/>
    <lineage>
        <taxon>Eukaryota</taxon>
        <taxon>Viridiplantae</taxon>
        <taxon>Streptophyta</taxon>
        <taxon>Embryophyta</taxon>
        <taxon>Bryophyta</taxon>
        <taxon>Sphagnophytina</taxon>
        <taxon>Sphagnopsida</taxon>
        <taxon>Sphagnales</taxon>
        <taxon>Sphagnaceae</taxon>
        <taxon>Sphagnum</taxon>
    </lineage>
</organism>
<proteinExistence type="predicted"/>
<accession>A0ABP0VSH7</accession>
<dbReference type="PANTHER" id="PTHR37067">
    <property type="entry name" value="PX DOMAIN-CONTAINING PROTEIN"/>
    <property type="match status" value="1"/>
</dbReference>
<protein>
    <submittedName>
        <fullName evidence="2">Uncharacterized protein</fullName>
    </submittedName>
</protein>
<gene>
    <name evidence="2" type="ORF">CSSPJE1EN1_LOCUS1868</name>
</gene>
<name>A0ABP0VSH7_9BRYO</name>